<accession>A0A5J4ZB91</accession>
<dbReference type="OrthoDB" id="762072at2759"/>
<dbReference type="Pfam" id="PF06972">
    <property type="entry name" value="GIP1_N"/>
    <property type="match status" value="1"/>
</dbReference>
<dbReference type="PANTHER" id="PTHR46445:SF3">
    <property type="entry name" value="RNA POLYMERASE II DEGRADATION FACTOR-LIKE PROTEIN (DUF1296)-RELATED"/>
    <property type="match status" value="1"/>
</dbReference>
<feature type="domain" description="GBF-interacting protein 1 N-terminal" evidence="2">
    <location>
        <begin position="17"/>
        <end position="75"/>
    </location>
</feature>
<feature type="compositionally biased region" description="Low complexity" evidence="1">
    <location>
        <begin position="85"/>
        <end position="97"/>
    </location>
</feature>
<feature type="compositionally biased region" description="Basic and acidic residues" evidence="1">
    <location>
        <begin position="62"/>
        <end position="84"/>
    </location>
</feature>
<feature type="region of interest" description="Disordered" evidence="1">
    <location>
        <begin position="330"/>
        <end position="361"/>
    </location>
</feature>
<organism evidence="3 4">
    <name type="scientific">Nyssa sinensis</name>
    <dbReference type="NCBI Taxonomy" id="561372"/>
    <lineage>
        <taxon>Eukaryota</taxon>
        <taxon>Viridiplantae</taxon>
        <taxon>Streptophyta</taxon>
        <taxon>Embryophyta</taxon>
        <taxon>Tracheophyta</taxon>
        <taxon>Spermatophyta</taxon>
        <taxon>Magnoliopsida</taxon>
        <taxon>eudicotyledons</taxon>
        <taxon>Gunneridae</taxon>
        <taxon>Pentapetalae</taxon>
        <taxon>asterids</taxon>
        <taxon>Cornales</taxon>
        <taxon>Nyssaceae</taxon>
        <taxon>Nyssa</taxon>
    </lineage>
</organism>
<sequence length="868" mass="92583">MSSRGGSSNNGGGLQSISAASRKMVQSLKEIVNCPEQEIYAMLKECNMDPNEAVNRLLAQDPFHEVKSKREKKKENKDTTESRSRGVSSSSNRGSRGAADRYAGRGGLTQFSVSESGSLHGKSAPKKESGNNSYASFSSSASGMAGHNVNRRLPALSDSVTTENKGSTIGTVDGISSSSQLSSGYQSAWLGVPGQVSMADIVKMGRPHGKASTTPNPSYHSVNHHHVQAPSSTMSHHDLHSSEDHASKVSVVKSEPGISMGQHVSSNDEWPLVEQPPDVSLLSVSEPPADSELHEDLSNLPFDRINQNPESQADEVRAAVDSAVEHLNANHVGSASMSSRKMQEDNSGGSSLFDNDLYKNMGSYQPHRHTFEHQEVEDDGSVSSVATNLQQLNMQKEDQVAPPEEDNPSVVIPNHLQVQTADCLHLSFGSFGSGIGAAAAAFSGSFASGPSKNNLEEESADADASSIGHSDTRNPEYYGDEPLRTVSDGNLGHRTGATGGSYDSPSASQPEMLKQENPEAAHGNHYTFPSSSPGYTFENGQQLNTAFSHSQMSSQIQNLAPFSSVMQAYTNSLPSTLLAATVQPMREADLPYSPFPMTQAMPTKYGNSVSSISVPTVSMPEALKTDNFSSTQLTAQTLPGTSIAPGPALPQHLAVHPYSQPTLPLGPFANMIGYPFLPQSYTYMPSAFQQAFAGNSIYHQSLAAVLPQYKNSVSVSSLPQSAAIASGYGAFGSSTNIPGNFPVNPPTAPAGTTIGYDDLISTQYKDGSHLISPQQNDNSAMWVHGPGSRTMSAVPANTYYNLQGQNQQPTGFRQSQQPSQNYGAPGYPNFYQTGVSLEHQHQNPRDGSLSGSQGQPSKQSQQLWQNSY</sequence>
<dbReference type="InterPro" id="IPR009060">
    <property type="entry name" value="UBA-like_sf"/>
</dbReference>
<feature type="region of interest" description="Disordered" evidence="1">
    <location>
        <begin position="449"/>
        <end position="514"/>
    </location>
</feature>
<name>A0A5J4ZB91_9ASTE</name>
<feature type="region of interest" description="Disordered" evidence="1">
    <location>
        <begin position="802"/>
        <end position="868"/>
    </location>
</feature>
<keyword evidence="4" id="KW-1185">Reference proteome</keyword>
<feature type="compositionally biased region" description="Low complexity" evidence="1">
    <location>
        <begin position="130"/>
        <end position="146"/>
    </location>
</feature>
<dbReference type="EMBL" id="CM018052">
    <property type="protein sequence ID" value="KAA8514984.1"/>
    <property type="molecule type" value="Genomic_DNA"/>
</dbReference>
<evidence type="ECO:0000313" key="3">
    <source>
        <dbReference type="EMBL" id="KAA8514984.1"/>
    </source>
</evidence>
<reference evidence="3 4" key="1">
    <citation type="submission" date="2019-09" db="EMBL/GenBank/DDBJ databases">
        <title>A chromosome-level genome assembly of the Chinese tupelo Nyssa sinensis.</title>
        <authorList>
            <person name="Yang X."/>
            <person name="Kang M."/>
            <person name="Yang Y."/>
            <person name="Xiong H."/>
            <person name="Wang M."/>
            <person name="Zhang Z."/>
            <person name="Wang Z."/>
            <person name="Wu H."/>
            <person name="Ma T."/>
            <person name="Liu J."/>
            <person name="Xi Z."/>
        </authorList>
    </citation>
    <scope>NUCLEOTIDE SEQUENCE [LARGE SCALE GENOMIC DNA]</scope>
    <source>
        <strain evidence="3">J267</strain>
        <tissue evidence="3">Leaf</tissue>
    </source>
</reference>
<dbReference type="PANTHER" id="PTHR46445">
    <property type="entry name" value="RNA POLYMERASE II DEGRADATION FACTOR-LIKE PROTEIN (DUF1296)"/>
    <property type="match status" value="1"/>
</dbReference>
<feature type="compositionally biased region" description="Polar residues" evidence="1">
    <location>
        <begin position="802"/>
        <end position="822"/>
    </location>
</feature>
<proteinExistence type="predicted"/>
<evidence type="ECO:0000259" key="2">
    <source>
        <dbReference type="Pfam" id="PF06972"/>
    </source>
</evidence>
<evidence type="ECO:0000256" key="1">
    <source>
        <dbReference type="SAM" id="MobiDB-lite"/>
    </source>
</evidence>
<feature type="region of interest" description="Disordered" evidence="1">
    <location>
        <begin position="57"/>
        <end position="178"/>
    </location>
</feature>
<dbReference type="Proteomes" id="UP000325577">
    <property type="component" value="Linkage Group LG9"/>
</dbReference>
<dbReference type="InterPro" id="IPR009719">
    <property type="entry name" value="GIP1_N"/>
</dbReference>
<protein>
    <recommendedName>
        <fullName evidence="2">GBF-interacting protein 1 N-terminal domain-containing protein</fullName>
    </recommendedName>
</protein>
<feature type="compositionally biased region" description="Polar residues" evidence="1">
    <location>
        <begin position="331"/>
        <end position="353"/>
    </location>
</feature>
<dbReference type="SUPFAM" id="SSF46934">
    <property type="entry name" value="UBA-like"/>
    <property type="match status" value="1"/>
</dbReference>
<gene>
    <name evidence="3" type="ORF">F0562_018229</name>
</gene>
<feature type="compositionally biased region" description="Low complexity" evidence="1">
    <location>
        <begin position="847"/>
        <end position="862"/>
    </location>
</feature>
<feature type="compositionally biased region" description="Polar residues" evidence="1">
    <location>
        <begin position="158"/>
        <end position="170"/>
    </location>
</feature>
<evidence type="ECO:0000313" key="4">
    <source>
        <dbReference type="Proteomes" id="UP000325577"/>
    </source>
</evidence>
<dbReference type="AlphaFoldDB" id="A0A5J4ZB91"/>